<keyword evidence="1" id="KW-0472">Membrane</keyword>
<dbReference type="InterPro" id="IPR038750">
    <property type="entry name" value="YczE/YyaS-like"/>
</dbReference>
<feature type="transmembrane region" description="Helical" evidence="1">
    <location>
        <begin position="62"/>
        <end position="83"/>
    </location>
</feature>
<dbReference type="EMBL" id="PDCJ01000001">
    <property type="protein sequence ID" value="PEG31530.1"/>
    <property type="molecule type" value="Genomic_DNA"/>
</dbReference>
<dbReference type="Proteomes" id="UP000220840">
    <property type="component" value="Unassembled WGS sequence"/>
</dbReference>
<reference evidence="2 3" key="1">
    <citation type="submission" date="2017-10" db="EMBL/GenBank/DDBJ databases">
        <title>Effective Description of Clostridium neonatale sp. nov. linked to necrotizing enterocolitis in neonates and a clarification of species assignable to the genus Clostridium (Prazmowski 1880) emend. Lawson and Rainey 2016.</title>
        <authorList>
            <person name="Bernard K."/>
            <person name="Burdz T."/>
            <person name="Wiebe D."/>
            <person name="Balcewich B."/>
            <person name="Alfa M."/>
            <person name="Bernier A.-M."/>
        </authorList>
    </citation>
    <scope>NUCLEOTIDE SEQUENCE [LARGE SCALE GENOMIC DNA]</scope>
    <source>
        <strain evidence="2 3">LCDC99A005</strain>
    </source>
</reference>
<feature type="transmembrane region" description="Helical" evidence="1">
    <location>
        <begin position="90"/>
        <end position="113"/>
    </location>
</feature>
<dbReference type="RefSeq" id="WP_058295683.1">
    <property type="nucleotide sequence ID" value="NZ_CAMRXB010000070.1"/>
</dbReference>
<accession>A0A2A7MIX3</accession>
<feature type="transmembrane region" description="Helical" evidence="1">
    <location>
        <begin position="168"/>
        <end position="197"/>
    </location>
</feature>
<comment type="caution">
    <text evidence="2">The sequence shown here is derived from an EMBL/GenBank/DDBJ whole genome shotgun (WGS) entry which is preliminary data.</text>
</comment>
<keyword evidence="3" id="KW-1185">Reference proteome</keyword>
<keyword evidence="1" id="KW-0812">Transmembrane</keyword>
<gene>
    <name evidence="2" type="ORF">CQ394_07440</name>
</gene>
<dbReference type="PANTHER" id="PTHR40078:SF1">
    <property type="entry name" value="INTEGRAL MEMBRANE PROTEIN"/>
    <property type="match status" value="1"/>
</dbReference>
<sequence>MKKRKVNISNPDKKNSIKKMLIGLVGVALVGFGIALNSAAMLGNDAVAILYDGIRCSLGFPIEKLGLVTNVVNYTLIILIFLINRKYINVGTFIYTIPMGTFVSIGSELYNLLNLQNTLIIKILTAGLGCSMLFTGLGIFISVNIGVDPFTAISMILRDKINSQYKTAKVICDLSSLTMGFILGGRIGAVTIIAAFIGGPVIQKVSEIFKEKILYTLNNKTLKLS</sequence>
<evidence type="ECO:0000313" key="3">
    <source>
        <dbReference type="Proteomes" id="UP000220840"/>
    </source>
</evidence>
<dbReference type="OrthoDB" id="1902994at2"/>
<dbReference type="Pfam" id="PF19700">
    <property type="entry name" value="DUF6198"/>
    <property type="match status" value="1"/>
</dbReference>
<proteinExistence type="predicted"/>
<dbReference type="STRING" id="137838.GCA_001458595_02957"/>
<feature type="transmembrane region" description="Helical" evidence="1">
    <location>
        <begin position="119"/>
        <end position="147"/>
    </location>
</feature>
<keyword evidence="1" id="KW-1133">Transmembrane helix</keyword>
<name>A0A2A7MIX3_9CLOT</name>
<evidence type="ECO:0000256" key="1">
    <source>
        <dbReference type="SAM" id="Phobius"/>
    </source>
</evidence>
<organism evidence="2 3">
    <name type="scientific">Clostridium neonatale</name>
    <dbReference type="NCBI Taxonomy" id="137838"/>
    <lineage>
        <taxon>Bacteria</taxon>
        <taxon>Bacillati</taxon>
        <taxon>Bacillota</taxon>
        <taxon>Clostridia</taxon>
        <taxon>Eubacteriales</taxon>
        <taxon>Clostridiaceae</taxon>
        <taxon>Clostridium</taxon>
    </lineage>
</organism>
<protein>
    <recommendedName>
        <fullName evidence="4">YitT family protein</fullName>
    </recommendedName>
</protein>
<evidence type="ECO:0000313" key="2">
    <source>
        <dbReference type="EMBL" id="PEG31530.1"/>
    </source>
</evidence>
<evidence type="ECO:0008006" key="4">
    <source>
        <dbReference type="Google" id="ProtNLM"/>
    </source>
</evidence>
<dbReference type="AlphaFoldDB" id="A0A2A7MIX3"/>
<feature type="transmembrane region" description="Helical" evidence="1">
    <location>
        <begin position="21"/>
        <end position="42"/>
    </location>
</feature>
<dbReference type="PANTHER" id="PTHR40078">
    <property type="entry name" value="INTEGRAL MEMBRANE PROTEIN-RELATED"/>
    <property type="match status" value="1"/>
</dbReference>